<feature type="region of interest" description="Disordered" evidence="1">
    <location>
        <begin position="66"/>
        <end position="100"/>
    </location>
</feature>
<proteinExistence type="predicted"/>
<evidence type="ECO:0000256" key="1">
    <source>
        <dbReference type="SAM" id="MobiDB-lite"/>
    </source>
</evidence>
<keyword evidence="2" id="KW-0812">Transmembrane</keyword>
<dbReference type="AlphaFoldDB" id="A0A183GKS4"/>
<reference evidence="5" key="2">
    <citation type="submission" date="2019-09" db="UniProtKB">
        <authorList>
            <consortium name="WormBaseParasite"/>
        </authorList>
    </citation>
    <scope>IDENTIFICATION</scope>
</reference>
<reference evidence="3 4" key="1">
    <citation type="submission" date="2018-11" db="EMBL/GenBank/DDBJ databases">
        <authorList>
            <consortium name="Pathogen Informatics"/>
        </authorList>
    </citation>
    <scope>NUCLEOTIDE SEQUENCE [LARGE SCALE GENOMIC DNA]</scope>
</reference>
<evidence type="ECO:0000313" key="4">
    <source>
        <dbReference type="Proteomes" id="UP000050761"/>
    </source>
</evidence>
<keyword evidence="2" id="KW-1133">Transmembrane helix</keyword>
<organism evidence="4 5">
    <name type="scientific">Heligmosomoides polygyrus</name>
    <name type="common">Parasitic roundworm</name>
    <dbReference type="NCBI Taxonomy" id="6339"/>
    <lineage>
        <taxon>Eukaryota</taxon>
        <taxon>Metazoa</taxon>
        <taxon>Ecdysozoa</taxon>
        <taxon>Nematoda</taxon>
        <taxon>Chromadorea</taxon>
        <taxon>Rhabditida</taxon>
        <taxon>Rhabditina</taxon>
        <taxon>Rhabditomorpha</taxon>
        <taxon>Strongyloidea</taxon>
        <taxon>Heligmosomidae</taxon>
        <taxon>Heligmosomoides</taxon>
    </lineage>
</organism>
<evidence type="ECO:0000313" key="3">
    <source>
        <dbReference type="EMBL" id="VDP37862.1"/>
    </source>
</evidence>
<evidence type="ECO:0000256" key="2">
    <source>
        <dbReference type="SAM" id="Phobius"/>
    </source>
</evidence>
<evidence type="ECO:0000313" key="5">
    <source>
        <dbReference type="WBParaSite" id="HPBE_0002329401-mRNA-1"/>
    </source>
</evidence>
<dbReference type="Proteomes" id="UP000050761">
    <property type="component" value="Unassembled WGS sequence"/>
</dbReference>
<sequence>MLVSLVQLPRGIIVRRISSSKALAVLLKQKTACFASLSVLRTPGGAVGHEAFSSTTIRWLRSRGNDHIEESHSEHEKKSHESDQQTDEPPKDDQKPEKPKVDPALLRKLQIYVLVVGGLSFIMSFFALSQMSAGRAGMEEMQSVHLTRQGIDMGTFLTKYLRAGEVRRIIFCPDYSRAVAFLQPGAVIDGKVVHELAVVVTYQQSAEQFLAEVRKEEESMGISVSDGVPLDVYKGMSTFQIIELMLGMLIIAWLATQYGRLIRQRILASKFKNGGPGTGTGGGSK</sequence>
<keyword evidence="4" id="KW-1185">Reference proteome</keyword>
<dbReference type="EMBL" id="UZAH01034903">
    <property type="protein sequence ID" value="VDP37862.1"/>
    <property type="molecule type" value="Genomic_DNA"/>
</dbReference>
<dbReference type="Gene3D" id="3.40.1690.20">
    <property type="match status" value="1"/>
</dbReference>
<dbReference type="WBParaSite" id="HPBE_0002329401-mRNA-1">
    <property type="protein sequence ID" value="HPBE_0002329401-mRNA-1"/>
    <property type="gene ID" value="HPBE_0002329401"/>
</dbReference>
<feature type="transmembrane region" description="Helical" evidence="2">
    <location>
        <begin position="238"/>
        <end position="256"/>
    </location>
</feature>
<feature type="transmembrane region" description="Helical" evidence="2">
    <location>
        <begin position="109"/>
        <end position="128"/>
    </location>
</feature>
<accession>A0A183GKS4</accession>
<name>A0A183GKS4_HELPZ</name>
<gene>
    <name evidence="3" type="ORF">HPBE_LOCUS23294</name>
</gene>
<keyword evidence="2" id="KW-0472">Membrane</keyword>
<accession>A0A3P8CGS1</accession>
<protein>
    <submittedName>
        <fullName evidence="5">DUF1707 domain-containing protein</fullName>
    </submittedName>
</protein>
<dbReference type="OrthoDB" id="5867382at2759"/>